<evidence type="ECO:0000256" key="4">
    <source>
        <dbReference type="ARBA" id="ARBA00022519"/>
    </source>
</evidence>
<accession>A0A1V6LV19</accession>
<dbReference type="PANTHER" id="PTHR30574:SF1">
    <property type="entry name" value="SULPHUR TRANSPORT DOMAIN-CONTAINING PROTEIN"/>
    <property type="match status" value="1"/>
</dbReference>
<proteinExistence type="inferred from homology"/>
<evidence type="ECO:0000256" key="6">
    <source>
        <dbReference type="ARBA" id="ARBA00022989"/>
    </source>
</evidence>
<evidence type="ECO:0000256" key="8">
    <source>
        <dbReference type="ARBA" id="ARBA00035655"/>
    </source>
</evidence>
<dbReference type="OrthoDB" id="9814020at2"/>
<evidence type="ECO:0000256" key="3">
    <source>
        <dbReference type="ARBA" id="ARBA00022475"/>
    </source>
</evidence>
<gene>
    <name evidence="10" type="ORF">BUL40_00190</name>
</gene>
<comment type="subcellular location">
    <subcellularLocation>
        <location evidence="1">Cell inner membrane</location>
        <topology evidence="1">Multi-pass membrane protein</topology>
    </subcellularLocation>
</comment>
<dbReference type="GO" id="GO:0005886">
    <property type="term" value="C:plasma membrane"/>
    <property type="evidence" value="ECO:0007669"/>
    <property type="project" value="UniProtKB-SubCell"/>
</dbReference>
<dbReference type="InterPro" id="IPR007272">
    <property type="entry name" value="Sulf_transp_TsuA/YedE"/>
</dbReference>
<comment type="caution">
    <text evidence="10">The sequence shown here is derived from an EMBL/GenBank/DDBJ whole genome shotgun (WGS) entry which is preliminary data.</text>
</comment>
<keyword evidence="6 9" id="KW-1133">Transmembrane helix</keyword>
<dbReference type="Proteomes" id="UP000191680">
    <property type="component" value="Unassembled WGS sequence"/>
</dbReference>
<evidence type="ECO:0000256" key="1">
    <source>
        <dbReference type="ARBA" id="ARBA00004429"/>
    </source>
</evidence>
<comment type="similarity">
    <text evidence="8">Belongs to the TsuA/YedE (TC 9.B.102) family.</text>
</comment>
<dbReference type="PANTHER" id="PTHR30574">
    <property type="entry name" value="INNER MEMBRANE PROTEIN YEDE"/>
    <property type="match status" value="1"/>
</dbReference>
<feature type="transmembrane region" description="Helical" evidence="9">
    <location>
        <begin position="62"/>
        <end position="81"/>
    </location>
</feature>
<feature type="transmembrane region" description="Helical" evidence="9">
    <location>
        <begin position="126"/>
        <end position="143"/>
    </location>
</feature>
<name>A0A1V6LV19_9FLAO</name>
<evidence type="ECO:0000256" key="7">
    <source>
        <dbReference type="ARBA" id="ARBA00023136"/>
    </source>
</evidence>
<protein>
    <submittedName>
        <fullName evidence="10">YeeE/YedE family protein</fullName>
    </submittedName>
</protein>
<feature type="transmembrane region" description="Helical" evidence="9">
    <location>
        <begin position="163"/>
        <end position="184"/>
    </location>
</feature>
<dbReference type="AlphaFoldDB" id="A0A1V6LV19"/>
<evidence type="ECO:0000256" key="5">
    <source>
        <dbReference type="ARBA" id="ARBA00022692"/>
    </source>
</evidence>
<dbReference type="RefSeq" id="WP_080317595.1">
    <property type="nucleotide sequence ID" value="NZ_MTBC01000001.1"/>
</dbReference>
<keyword evidence="4" id="KW-0997">Cell inner membrane</keyword>
<evidence type="ECO:0000313" key="10">
    <source>
        <dbReference type="EMBL" id="OQD44010.1"/>
    </source>
</evidence>
<keyword evidence="2" id="KW-0813">Transport</keyword>
<dbReference type="EMBL" id="MTBC01000001">
    <property type="protein sequence ID" value="OQD44010.1"/>
    <property type="molecule type" value="Genomic_DNA"/>
</dbReference>
<sequence length="185" mass="19867">MNLILEPWPWYISGPLIALTMAILILMGKRFGMSSNLRTLCAIGGAGKLAGFFKFDWKAQRWNLLVALGVLIGGFIAQNFLSPNDAVAISENTITKLNTLGFKDGGQAYMPQALFENKVFSNPKNLVLLILGGFLVGFGARYAGGCTSGHAISGLSNLQLPSLIAVIGFFVGGLIMTHLIFPILF</sequence>
<keyword evidence="11" id="KW-1185">Reference proteome</keyword>
<organism evidence="10 11">
    <name type="scientific">Croceivirga radicis</name>
    <dbReference type="NCBI Taxonomy" id="1929488"/>
    <lineage>
        <taxon>Bacteria</taxon>
        <taxon>Pseudomonadati</taxon>
        <taxon>Bacteroidota</taxon>
        <taxon>Flavobacteriia</taxon>
        <taxon>Flavobacteriales</taxon>
        <taxon>Flavobacteriaceae</taxon>
        <taxon>Croceivirga</taxon>
    </lineage>
</organism>
<evidence type="ECO:0000256" key="2">
    <source>
        <dbReference type="ARBA" id="ARBA00022448"/>
    </source>
</evidence>
<keyword evidence="7 9" id="KW-0472">Membrane</keyword>
<evidence type="ECO:0000256" key="9">
    <source>
        <dbReference type="SAM" id="Phobius"/>
    </source>
</evidence>
<keyword evidence="3" id="KW-1003">Cell membrane</keyword>
<keyword evidence="5 9" id="KW-0812">Transmembrane</keyword>
<dbReference type="Pfam" id="PF04143">
    <property type="entry name" value="Sulf_transp"/>
    <property type="match status" value="1"/>
</dbReference>
<reference evidence="10 11" key="1">
    <citation type="submission" date="2016-12" db="EMBL/GenBank/DDBJ databases">
        <authorList>
            <person name="Song W.-J."/>
            <person name="Kurnit D.M."/>
        </authorList>
    </citation>
    <scope>NUCLEOTIDE SEQUENCE [LARGE SCALE GENOMIC DNA]</scope>
    <source>
        <strain evidence="10 11">HSG9</strain>
    </source>
</reference>
<feature type="transmembrane region" description="Helical" evidence="9">
    <location>
        <begin position="12"/>
        <end position="28"/>
    </location>
</feature>
<evidence type="ECO:0000313" key="11">
    <source>
        <dbReference type="Proteomes" id="UP000191680"/>
    </source>
</evidence>